<dbReference type="SUPFAM" id="SSF52540">
    <property type="entry name" value="P-loop containing nucleoside triphosphate hydrolases"/>
    <property type="match status" value="4"/>
</dbReference>
<dbReference type="InterPro" id="IPR045058">
    <property type="entry name" value="GIMA/IAN/Toc"/>
</dbReference>
<keyword evidence="3" id="KW-0342">GTP-binding</keyword>
<dbReference type="PROSITE" id="PS51720">
    <property type="entry name" value="G_AIG1"/>
    <property type="match status" value="2"/>
</dbReference>
<evidence type="ECO:0000256" key="4">
    <source>
        <dbReference type="SAM" id="Coils"/>
    </source>
</evidence>
<reference evidence="7 8" key="1">
    <citation type="submission" date="2024-06" db="EMBL/GenBank/DDBJ databases">
        <authorList>
            <person name="Pan Q."/>
            <person name="Wen M."/>
            <person name="Jouanno E."/>
            <person name="Zahm M."/>
            <person name="Klopp C."/>
            <person name="Cabau C."/>
            <person name="Louis A."/>
            <person name="Berthelot C."/>
            <person name="Parey E."/>
            <person name="Roest Crollius H."/>
            <person name="Montfort J."/>
            <person name="Robinson-Rechavi M."/>
            <person name="Bouchez O."/>
            <person name="Lampietro C."/>
            <person name="Lopez Roques C."/>
            <person name="Donnadieu C."/>
            <person name="Postlethwait J."/>
            <person name="Bobe J."/>
            <person name="Verreycken H."/>
            <person name="Guiguen Y."/>
        </authorList>
    </citation>
    <scope>NUCLEOTIDE SEQUENCE [LARGE SCALE GENOMIC DNA]</scope>
    <source>
        <strain evidence="7">Up_M1</strain>
        <tissue evidence="7">Testis</tissue>
    </source>
</reference>
<keyword evidence="8" id="KW-1185">Reference proteome</keyword>
<dbReference type="InterPro" id="IPR027417">
    <property type="entry name" value="P-loop_NTPase"/>
</dbReference>
<dbReference type="PANTHER" id="PTHR10903">
    <property type="entry name" value="GTPASE, IMAP FAMILY MEMBER-RELATED"/>
    <property type="match status" value="1"/>
</dbReference>
<protein>
    <recommendedName>
        <fullName evidence="6">AIG1-type G domain-containing protein</fullName>
    </recommendedName>
</protein>
<evidence type="ECO:0000313" key="8">
    <source>
        <dbReference type="Proteomes" id="UP001557470"/>
    </source>
</evidence>
<feature type="domain" description="AIG1-type G" evidence="6">
    <location>
        <begin position="693"/>
        <end position="894"/>
    </location>
</feature>
<evidence type="ECO:0000313" key="7">
    <source>
        <dbReference type="EMBL" id="KAL0966824.1"/>
    </source>
</evidence>
<feature type="region of interest" description="Disordered" evidence="5">
    <location>
        <begin position="917"/>
        <end position="943"/>
    </location>
</feature>
<evidence type="ECO:0000259" key="6">
    <source>
        <dbReference type="PROSITE" id="PS51720"/>
    </source>
</evidence>
<dbReference type="InterPro" id="IPR006703">
    <property type="entry name" value="G_AIG1"/>
</dbReference>
<keyword evidence="4" id="KW-0175">Coiled coil</keyword>
<feature type="domain" description="AIG1-type G" evidence="6">
    <location>
        <begin position="466"/>
        <end position="657"/>
    </location>
</feature>
<dbReference type="AlphaFoldDB" id="A0ABD0W6C8"/>
<dbReference type="Pfam" id="PF04548">
    <property type="entry name" value="AIG1"/>
    <property type="match status" value="4"/>
</dbReference>
<evidence type="ECO:0000256" key="3">
    <source>
        <dbReference type="ARBA" id="ARBA00023134"/>
    </source>
</evidence>
<accession>A0ABD0W6C8</accession>
<evidence type="ECO:0000256" key="1">
    <source>
        <dbReference type="ARBA" id="ARBA00008535"/>
    </source>
</evidence>
<evidence type="ECO:0000256" key="2">
    <source>
        <dbReference type="ARBA" id="ARBA00022741"/>
    </source>
</evidence>
<comment type="similarity">
    <text evidence="1">Belongs to the TRAFAC class TrmE-Era-EngA-EngB-Septin-like GTPase superfamily. AIG1/Toc34/Toc159-like paraseptin GTPase family. IAN subfamily.</text>
</comment>
<dbReference type="Proteomes" id="UP001557470">
    <property type="component" value="Unassembled WGS sequence"/>
</dbReference>
<dbReference type="FunFam" id="3.40.50.300:FF:000366">
    <property type="entry name" value="GTPase, IMAP family member 2"/>
    <property type="match status" value="1"/>
</dbReference>
<organism evidence="7 8">
    <name type="scientific">Umbra pygmaea</name>
    <name type="common">Eastern mudminnow</name>
    <dbReference type="NCBI Taxonomy" id="75934"/>
    <lineage>
        <taxon>Eukaryota</taxon>
        <taxon>Metazoa</taxon>
        <taxon>Chordata</taxon>
        <taxon>Craniata</taxon>
        <taxon>Vertebrata</taxon>
        <taxon>Euteleostomi</taxon>
        <taxon>Actinopterygii</taxon>
        <taxon>Neopterygii</taxon>
        <taxon>Teleostei</taxon>
        <taxon>Protacanthopterygii</taxon>
        <taxon>Esociformes</taxon>
        <taxon>Umbridae</taxon>
        <taxon>Umbra</taxon>
    </lineage>
</organism>
<name>A0ABD0W6C8_UMBPY</name>
<dbReference type="GO" id="GO:0005525">
    <property type="term" value="F:GTP binding"/>
    <property type="evidence" value="ECO:0007669"/>
    <property type="project" value="UniProtKB-KW"/>
</dbReference>
<dbReference type="EMBL" id="JAGEUA010000009">
    <property type="protein sequence ID" value="KAL0966824.1"/>
    <property type="molecule type" value="Genomic_DNA"/>
</dbReference>
<dbReference type="PANTHER" id="PTHR10903:SF170">
    <property type="entry name" value="GTPASE IMAP FAMILY MEMBER 7"/>
    <property type="match status" value="1"/>
</dbReference>
<dbReference type="CDD" id="cd01852">
    <property type="entry name" value="AIG1"/>
    <property type="match status" value="1"/>
</dbReference>
<evidence type="ECO:0000256" key="5">
    <source>
        <dbReference type="SAM" id="MobiDB-lite"/>
    </source>
</evidence>
<proteinExistence type="inferred from homology"/>
<gene>
    <name evidence="7" type="ORF">UPYG_G00300600</name>
</gene>
<sequence>MADGNSNIEKVEEPGSMGCYRAEFLPPRISKRRNSAELPPKMSESPTELRIVLLGKSVPWKNTAANLILNTNAFQRTFVLDKCESTRVTVEERHITVINTPDLMDPQMSHDKLSEQLRLIVTLSDPGPHVILLVLQPEHFTEEEGARIRNILDQLSDQSFNYSVVVLTTHKDRKGHLFEKKLINQMITECRGRRCFMNLSDRNELIAEVDNILEENKGGYLTFKLAADSSHKIQGKREVYSSTTEASLQSSSGVKTLKQSSLAHFDRTKSTSRTESIRIVLLGKSDVKKKTIGNMILQKESFTVRGLTVGSLSSYHQTCDSASGKMNGQSVTVIKTPDVFSMTAVSLMQMVEKCKSLSAPGPHVFLLVLKPEEFTEENRNALKWILSLFHKEAFQHSMVVITHKLEDNPHRYQIIKEWGGGHHKLSTPRSDDKGLTEKIQKMVRDNEWRYLIYNEEMTHSSMTPKSQRLNLVLCGRRGAGKTSVANAILGQRESRSSSVCVKREGVVCGRLVTIVEMPALHGTRLTQEDVMQETFSCVSLCDPGVHAFLLVVPVGPLTDEDKAEMETFQNILGPLVNDFSMVLFRQDYISIDKTAVDFVRINADTKQLIQKCRGNFRIFDASKIENVIQATDLVADIVKMVGHNQTCYTPCMYVKAQDLRASKKIEAQDRKIKDLEEKISNLSQGGEPEVSITECVRVVLIGKTGNGKSASANTILGREAFESESSTDSVTTFCQKGIGKVDGRTVAVVDTPGLFDTSLSNKDVQQEIVKCVTLSAPGPHVFIIVLSIGRITQEELDTLKLIKQTFGPQAGKFSMVLFTRGDDLRNKSIQDYIEKSKNAKLKKLITDCGERYHAFNNKDNHNRTQVTELFKKINKMVSLNKGSFYTNEMFQEAEVTIKQRQEEILKEKEMEIKADVEKLKDQHEKEMEKMKSKLEEERLKLES</sequence>
<dbReference type="Gene3D" id="3.40.50.300">
    <property type="entry name" value="P-loop containing nucleotide triphosphate hydrolases"/>
    <property type="match status" value="4"/>
</dbReference>
<keyword evidence="2" id="KW-0547">Nucleotide-binding</keyword>
<comment type="caution">
    <text evidence="7">The sequence shown here is derived from an EMBL/GenBank/DDBJ whole genome shotgun (WGS) entry which is preliminary data.</text>
</comment>
<feature type="coiled-coil region" evidence="4">
    <location>
        <begin position="658"/>
        <end position="685"/>
    </location>
</feature>